<gene>
    <name evidence="1" type="ORF">N4R40_05160</name>
</gene>
<keyword evidence="2" id="KW-1185">Reference proteome</keyword>
<accession>A0ABT2PCK8</accession>
<organism evidence="1 2">
    <name type="scientific">Microbacterium memoriense</name>
    <dbReference type="NCBI Taxonomy" id="2978350"/>
    <lineage>
        <taxon>Bacteria</taxon>
        <taxon>Bacillati</taxon>
        <taxon>Actinomycetota</taxon>
        <taxon>Actinomycetes</taxon>
        <taxon>Micrococcales</taxon>
        <taxon>Microbacteriaceae</taxon>
        <taxon>Microbacterium</taxon>
    </lineage>
</organism>
<evidence type="ECO:0000313" key="1">
    <source>
        <dbReference type="EMBL" id="MCT9001748.1"/>
    </source>
</evidence>
<comment type="caution">
    <text evidence="1">The sequence shown here is derived from an EMBL/GenBank/DDBJ whole genome shotgun (WGS) entry which is preliminary data.</text>
</comment>
<evidence type="ECO:0000313" key="2">
    <source>
        <dbReference type="Proteomes" id="UP001300496"/>
    </source>
</evidence>
<proteinExistence type="predicted"/>
<dbReference type="EMBL" id="JAODOR010000005">
    <property type="protein sequence ID" value="MCT9001748.1"/>
    <property type="molecule type" value="Genomic_DNA"/>
</dbReference>
<name>A0ABT2PCK8_9MICO</name>
<reference evidence="1 2" key="1">
    <citation type="journal article" date="2024" name="Int. J. Syst. Evol. Microbiol.">
        <title>Microbacterium memoriense sp. nov., a member of the Actinomycetota from marine beach sediment of the north coast of Portugal.</title>
        <authorList>
            <person name="Santos J.D.N.D."/>
            <person name="Klimek D."/>
            <person name="Calusinska M."/>
            <person name="Lobo-da-Cunha A."/>
            <person name="Catita J."/>
            <person name="Goncalves H."/>
            <person name="Gonzalez I."/>
            <person name="Lage O.M."/>
        </authorList>
    </citation>
    <scope>NUCLEOTIDE SEQUENCE [LARGE SCALE GENOMIC DNA]</scope>
    <source>
        <strain evidence="1 2">PMIC_1C1B</strain>
    </source>
</reference>
<dbReference type="Proteomes" id="UP001300496">
    <property type="component" value="Unassembled WGS sequence"/>
</dbReference>
<protein>
    <submittedName>
        <fullName evidence="1">Glutaminase</fullName>
    </submittedName>
</protein>
<sequence length="170" mass="17941">MTARATSLIDAARARLTGIPRERLGEWATPRKVLGIGRAPRIVPVGDAWHLGVLLIGTDTLAATGDVLRARAEVIRGFTAESQRARAALAAAARRGGFAEGETLHLGWEPVDLAVVDAGGSSGPLSMIAGIPQIRWSKGGGIRPFSDYLDEQIALRESDVKGQNPEISAN</sequence>
<dbReference type="RefSeq" id="WP_261606301.1">
    <property type="nucleotide sequence ID" value="NZ_JAODOR010000005.1"/>
</dbReference>